<reference evidence="1 3" key="1">
    <citation type="journal article" date="2017" name="Nature">
        <title>The sunflower genome provides insights into oil metabolism, flowering and Asterid evolution.</title>
        <authorList>
            <person name="Badouin H."/>
            <person name="Gouzy J."/>
            <person name="Grassa C.J."/>
            <person name="Murat F."/>
            <person name="Staton S.E."/>
            <person name="Cottret L."/>
            <person name="Lelandais-Briere C."/>
            <person name="Owens G.L."/>
            <person name="Carrere S."/>
            <person name="Mayjonade B."/>
            <person name="Legrand L."/>
            <person name="Gill N."/>
            <person name="Kane N.C."/>
            <person name="Bowers J.E."/>
            <person name="Hubner S."/>
            <person name="Bellec A."/>
            <person name="Berard A."/>
            <person name="Berges H."/>
            <person name="Blanchet N."/>
            <person name="Boniface M.C."/>
            <person name="Brunel D."/>
            <person name="Catrice O."/>
            <person name="Chaidir N."/>
            <person name="Claudel C."/>
            <person name="Donnadieu C."/>
            <person name="Faraut T."/>
            <person name="Fievet G."/>
            <person name="Helmstetter N."/>
            <person name="King M."/>
            <person name="Knapp S.J."/>
            <person name="Lai Z."/>
            <person name="Le Paslier M.C."/>
            <person name="Lippi Y."/>
            <person name="Lorenzon L."/>
            <person name="Mandel J.R."/>
            <person name="Marage G."/>
            <person name="Marchand G."/>
            <person name="Marquand E."/>
            <person name="Bret-Mestries E."/>
            <person name="Morien E."/>
            <person name="Nambeesan S."/>
            <person name="Nguyen T."/>
            <person name="Pegot-Espagnet P."/>
            <person name="Pouilly N."/>
            <person name="Raftis F."/>
            <person name="Sallet E."/>
            <person name="Schiex T."/>
            <person name="Thomas J."/>
            <person name="Vandecasteele C."/>
            <person name="Vares D."/>
            <person name="Vear F."/>
            <person name="Vautrin S."/>
            <person name="Crespi M."/>
            <person name="Mangin B."/>
            <person name="Burke J.M."/>
            <person name="Salse J."/>
            <person name="Munos S."/>
            <person name="Vincourt P."/>
            <person name="Rieseberg L.H."/>
            <person name="Langlade N.B."/>
        </authorList>
    </citation>
    <scope>NUCLEOTIDE SEQUENCE [LARGE SCALE GENOMIC DNA]</scope>
    <source>
        <strain evidence="3">cv. SF193</strain>
        <tissue evidence="1">Leaves</tissue>
    </source>
</reference>
<dbReference type="InParanoid" id="A0A251UDP5"/>
<dbReference type="EMBL" id="MNCJ02000322">
    <property type="protein sequence ID" value="KAF5799991.1"/>
    <property type="molecule type" value="Genomic_DNA"/>
</dbReference>
<dbReference type="Gramene" id="mRNA:HanXRQr2_Chr07g0310871">
    <property type="protein sequence ID" value="CDS:HanXRQr2_Chr07g0310871.1"/>
    <property type="gene ID" value="HanXRQr2_Chr07g0310871"/>
</dbReference>
<dbReference type="AlphaFoldDB" id="A0A251UDP5"/>
<reference evidence="2" key="2">
    <citation type="submission" date="2017-02" db="EMBL/GenBank/DDBJ databases">
        <title>Sunflower complete genome.</title>
        <authorList>
            <person name="Langlade N."/>
            <person name="Munos S."/>
        </authorList>
    </citation>
    <scope>NUCLEOTIDE SEQUENCE [LARGE SCALE GENOMIC DNA]</scope>
    <source>
        <tissue evidence="2">Leaves</tissue>
    </source>
</reference>
<accession>A0A251UDP5</accession>
<evidence type="ECO:0000313" key="2">
    <source>
        <dbReference type="EMBL" id="OTG21199.1"/>
    </source>
</evidence>
<sequence length="53" mass="5995">MGHISFVRGQFGCRLRSIGLSGDCFELYSRFAKIVGEMCSYGIRLLSLLSQKY</sequence>
<evidence type="ECO:0000313" key="1">
    <source>
        <dbReference type="EMBL" id="KAF5799991.1"/>
    </source>
</evidence>
<name>A0A251UDP5_HELAN</name>
<reference evidence="1" key="3">
    <citation type="submission" date="2020-06" db="EMBL/GenBank/DDBJ databases">
        <title>Helianthus annuus Genome sequencing and assembly Release 2.</title>
        <authorList>
            <person name="Gouzy J."/>
            <person name="Langlade N."/>
            <person name="Munos S."/>
        </authorList>
    </citation>
    <scope>NUCLEOTIDE SEQUENCE</scope>
    <source>
        <tissue evidence="1">Leaves</tissue>
    </source>
</reference>
<protein>
    <submittedName>
        <fullName evidence="2">Uncharacterized protein</fullName>
    </submittedName>
</protein>
<keyword evidence="3" id="KW-1185">Reference proteome</keyword>
<organism evidence="2 3">
    <name type="scientific">Helianthus annuus</name>
    <name type="common">Common sunflower</name>
    <dbReference type="NCBI Taxonomy" id="4232"/>
    <lineage>
        <taxon>Eukaryota</taxon>
        <taxon>Viridiplantae</taxon>
        <taxon>Streptophyta</taxon>
        <taxon>Embryophyta</taxon>
        <taxon>Tracheophyta</taxon>
        <taxon>Spermatophyta</taxon>
        <taxon>Magnoliopsida</taxon>
        <taxon>eudicotyledons</taxon>
        <taxon>Gunneridae</taxon>
        <taxon>Pentapetalae</taxon>
        <taxon>asterids</taxon>
        <taxon>campanulids</taxon>
        <taxon>Asterales</taxon>
        <taxon>Asteraceae</taxon>
        <taxon>Asteroideae</taxon>
        <taxon>Heliantheae alliance</taxon>
        <taxon>Heliantheae</taxon>
        <taxon>Helianthus</taxon>
    </lineage>
</organism>
<gene>
    <name evidence="2" type="ORF">HannXRQ_Chr07g0201561</name>
    <name evidence="1" type="ORF">HanXRQr2_Chr07g0310871</name>
</gene>
<proteinExistence type="predicted"/>
<evidence type="ECO:0000313" key="3">
    <source>
        <dbReference type="Proteomes" id="UP000215914"/>
    </source>
</evidence>
<dbReference type="Proteomes" id="UP000215914">
    <property type="component" value="Chromosome 7"/>
</dbReference>
<dbReference type="EMBL" id="CM007896">
    <property type="protein sequence ID" value="OTG21199.1"/>
    <property type="molecule type" value="Genomic_DNA"/>
</dbReference>